<feature type="domain" description="Leucine-binding protein" evidence="6">
    <location>
        <begin position="40"/>
        <end position="362"/>
    </location>
</feature>
<dbReference type="EMBL" id="BONJ01000031">
    <property type="protein sequence ID" value="GIG17395.1"/>
    <property type="molecule type" value="Genomic_DNA"/>
</dbReference>
<dbReference type="Gene3D" id="3.40.50.2300">
    <property type="match status" value="2"/>
</dbReference>
<gene>
    <name evidence="7" type="ORF">Cme02nite_57270</name>
</gene>
<protein>
    <submittedName>
        <fullName evidence="7">Branched chain amino acid ABC transporter substrate-binding protein</fullName>
    </submittedName>
</protein>
<evidence type="ECO:0000313" key="7">
    <source>
        <dbReference type="EMBL" id="GIG17395.1"/>
    </source>
</evidence>
<dbReference type="RefSeq" id="WP_239086854.1">
    <property type="nucleotide sequence ID" value="NZ_BAAATT010000037.1"/>
</dbReference>
<accession>A0A8J3LMQ2</accession>
<proteinExistence type="inferred from homology"/>
<evidence type="ECO:0000256" key="1">
    <source>
        <dbReference type="ARBA" id="ARBA00010062"/>
    </source>
</evidence>
<evidence type="ECO:0000313" key="8">
    <source>
        <dbReference type="Proteomes" id="UP000660339"/>
    </source>
</evidence>
<name>A0A8J3LMQ2_9ACTN</name>
<comment type="caution">
    <text evidence="7">The sequence shown here is derived from an EMBL/GenBank/DDBJ whole genome shotgun (WGS) entry which is preliminary data.</text>
</comment>
<evidence type="ECO:0000256" key="5">
    <source>
        <dbReference type="SAM" id="SignalP"/>
    </source>
</evidence>
<dbReference type="CDD" id="cd06342">
    <property type="entry name" value="PBP1_ABC_LIVBP-like"/>
    <property type="match status" value="1"/>
</dbReference>
<evidence type="ECO:0000256" key="4">
    <source>
        <dbReference type="ARBA" id="ARBA00022970"/>
    </source>
</evidence>
<keyword evidence="2" id="KW-0813">Transport</keyword>
<dbReference type="SUPFAM" id="SSF53822">
    <property type="entry name" value="Periplasmic binding protein-like I"/>
    <property type="match status" value="1"/>
</dbReference>
<evidence type="ECO:0000256" key="3">
    <source>
        <dbReference type="ARBA" id="ARBA00022729"/>
    </source>
</evidence>
<dbReference type="InterPro" id="IPR000709">
    <property type="entry name" value="Leu_Ile_Val-bd"/>
</dbReference>
<dbReference type="InterPro" id="IPR028081">
    <property type="entry name" value="Leu-bd"/>
</dbReference>
<keyword evidence="8" id="KW-1185">Reference proteome</keyword>
<dbReference type="InterPro" id="IPR028082">
    <property type="entry name" value="Peripla_BP_I"/>
</dbReference>
<keyword evidence="4" id="KW-0029">Amino-acid transport</keyword>
<dbReference type="Proteomes" id="UP000660339">
    <property type="component" value="Unassembled WGS sequence"/>
</dbReference>
<evidence type="ECO:0000259" key="6">
    <source>
        <dbReference type="Pfam" id="PF13458"/>
    </source>
</evidence>
<feature type="chain" id="PRO_5038972078" evidence="5">
    <location>
        <begin position="24"/>
        <end position="384"/>
    </location>
</feature>
<dbReference type="PRINTS" id="PR00337">
    <property type="entry name" value="LEUILEVALBP"/>
</dbReference>
<evidence type="ECO:0000256" key="2">
    <source>
        <dbReference type="ARBA" id="ARBA00022448"/>
    </source>
</evidence>
<dbReference type="AlphaFoldDB" id="A0A8J3LMQ2"/>
<sequence length="384" mass="39626">MRGPHARLTAALVLLALAAPVSGCDATPESASPATPVCGLKIAVIGPLSGASADLGTNIRSGAALAVEQYNVRHPGCPVALQDFDSQSDPKQATALAQQIVADPAILGVVGPAFSGESAAALPLFDQGRVTIISPSATRTNLSQRGWSTFHRLLGNDAAQGPAAARYINTVLRASKAFVIDDTGAYGRGLADEVAETLSGKVVQRAAVPPRQVDFSSVVSQIRSAGADVVFYGGYYSSAGALLKAMRDAGLRATFVGGDGVKDPGFVRAAGVRAAEGAVITCACLPPERASRDFPVHYRAGFGKDAGTYSAEAYDAASIFLAGFEAGRTTRRDMEAFVDAYAHDGVTGRLQFTPQGELVDSAIVVWAYRVTDGAVVAAGEIPRT</sequence>
<keyword evidence="3 5" id="KW-0732">Signal</keyword>
<organism evidence="7 8">
    <name type="scientific">Catellatospora methionotrophica</name>
    <dbReference type="NCBI Taxonomy" id="121620"/>
    <lineage>
        <taxon>Bacteria</taxon>
        <taxon>Bacillati</taxon>
        <taxon>Actinomycetota</taxon>
        <taxon>Actinomycetes</taxon>
        <taxon>Micromonosporales</taxon>
        <taxon>Micromonosporaceae</taxon>
        <taxon>Catellatospora</taxon>
    </lineage>
</organism>
<feature type="signal peptide" evidence="5">
    <location>
        <begin position="1"/>
        <end position="23"/>
    </location>
</feature>
<dbReference type="Pfam" id="PF13458">
    <property type="entry name" value="Peripla_BP_6"/>
    <property type="match status" value="1"/>
</dbReference>
<reference evidence="7" key="1">
    <citation type="submission" date="2021-01" db="EMBL/GenBank/DDBJ databases">
        <title>Whole genome shotgun sequence of Catellatospora methionotrophica NBRC 14553.</title>
        <authorList>
            <person name="Komaki H."/>
            <person name="Tamura T."/>
        </authorList>
    </citation>
    <scope>NUCLEOTIDE SEQUENCE</scope>
    <source>
        <strain evidence="7">NBRC 14553</strain>
    </source>
</reference>
<dbReference type="GO" id="GO:0006865">
    <property type="term" value="P:amino acid transport"/>
    <property type="evidence" value="ECO:0007669"/>
    <property type="project" value="UniProtKB-KW"/>
</dbReference>
<comment type="similarity">
    <text evidence="1">Belongs to the leucine-binding protein family.</text>
</comment>
<dbReference type="PANTHER" id="PTHR47151:SF2">
    <property type="entry name" value="AMINO ACID BINDING PROTEIN"/>
    <property type="match status" value="1"/>
</dbReference>
<dbReference type="PANTHER" id="PTHR47151">
    <property type="entry name" value="LEU/ILE/VAL-BINDING ABC TRANSPORTER SUBUNIT"/>
    <property type="match status" value="1"/>
</dbReference>